<evidence type="ECO:0000313" key="4">
    <source>
        <dbReference type="Proteomes" id="UP000280296"/>
    </source>
</evidence>
<reference evidence="3 4" key="1">
    <citation type="submission" date="2018-12" db="EMBL/GenBank/DDBJ databases">
        <authorList>
            <person name="Toschakov S.V."/>
        </authorList>
    </citation>
    <scope>NUCLEOTIDE SEQUENCE [LARGE SCALE GENOMIC DNA]</scope>
    <source>
        <strain evidence="3 4">GM2012</strain>
    </source>
</reference>
<feature type="domain" description="AMP-dependent synthetase/ligase" evidence="2">
    <location>
        <begin position="41"/>
        <end position="411"/>
    </location>
</feature>
<dbReference type="OrthoDB" id="9757771at2"/>
<protein>
    <submittedName>
        <fullName evidence="3">AMP-dependent synthetase</fullName>
    </submittedName>
</protein>
<dbReference type="AlphaFoldDB" id="A0A432MQY1"/>
<dbReference type="InterPro" id="IPR000873">
    <property type="entry name" value="AMP-dep_synth/lig_dom"/>
</dbReference>
<dbReference type="EMBL" id="RYZH01000003">
    <property type="protein sequence ID" value="RUL89368.1"/>
    <property type="molecule type" value="Genomic_DNA"/>
</dbReference>
<dbReference type="InterPro" id="IPR045851">
    <property type="entry name" value="AMP-bd_C_sf"/>
</dbReference>
<dbReference type="Gene3D" id="3.40.50.12780">
    <property type="entry name" value="N-terminal domain of ligase-like"/>
    <property type="match status" value="1"/>
</dbReference>
<feature type="region of interest" description="Disordered" evidence="1">
    <location>
        <begin position="355"/>
        <end position="377"/>
    </location>
</feature>
<dbReference type="InterPro" id="IPR020845">
    <property type="entry name" value="AMP-binding_CS"/>
</dbReference>
<dbReference type="PANTHER" id="PTHR43767:SF10">
    <property type="entry name" value="SURFACTIN SYNTHASE SUBUNIT 1"/>
    <property type="match status" value="1"/>
</dbReference>
<dbReference type="RefSeq" id="WP_126723804.1">
    <property type="nucleotide sequence ID" value="NZ_RYZH01000003.1"/>
</dbReference>
<dbReference type="InterPro" id="IPR042099">
    <property type="entry name" value="ANL_N_sf"/>
</dbReference>
<sequence length="555" mass="59715">MSVETAARPHGTATVPLPLVPMPALPPSWRSLGRAFITTSRARGGDPAFVDSTGASLSYRQALLKSLALGRVLERVLGPARNVGVLLPPSCAGAVTNIALTLRGRVPVNLNYTSSQESVDSAVDQAGITHILSSRRMLDRIELRPKGEILLLEDLAPLVGATDKIWAAAVALLMPTRLLGSVLPGLRDEDLDSPATIIFTSGSTGQPKGVVLTHRNILSNALQIQHHIHLSPGDVVLGILPFFHSFGFTVPLWTVCCIGLKAVYHPNPLEAQVVARLTREHKASVILATPTFVRGFLKRCKREDFASVRLLVLGAEKLKPELAERIREAWGIEPLEGYGCTETGPVVSVNSPYERKAADGRPVPGNRPGTVGQPMPGTLVKVVDPESGQELPPGREGIICIKGPQVMAGYLNHPEATAQVLRDGWYWTGDLGLVDEDGFIVITDRLNRFSKVAGEMVPHGAVESAILEAAGTSDQVAVVTSLPDSKRGERLVVLYTPELGISPPDLVRKLHQGPLPKLWIPSADDFLPVDEIPVLGTGKLDLRRLKEIARERQPG</sequence>
<dbReference type="Proteomes" id="UP000280296">
    <property type="component" value="Unassembled WGS sequence"/>
</dbReference>
<gene>
    <name evidence="3" type="ORF">TsocGM_02870</name>
</gene>
<evidence type="ECO:0000313" key="3">
    <source>
        <dbReference type="EMBL" id="RUL89368.1"/>
    </source>
</evidence>
<keyword evidence="4" id="KW-1185">Reference proteome</keyword>
<dbReference type="PANTHER" id="PTHR43767">
    <property type="entry name" value="LONG-CHAIN-FATTY-ACID--COA LIGASE"/>
    <property type="match status" value="1"/>
</dbReference>
<dbReference type="SUPFAM" id="SSF56801">
    <property type="entry name" value="Acetyl-CoA synthetase-like"/>
    <property type="match status" value="1"/>
</dbReference>
<dbReference type="Gene3D" id="3.30.300.30">
    <property type="match status" value="1"/>
</dbReference>
<accession>A0A432MQY1</accession>
<dbReference type="InterPro" id="IPR050237">
    <property type="entry name" value="ATP-dep_AMP-bd_enzyme"/>
</dbReference>
<reference evidence="3 4" key="2">
    <citation type="submission" date="2019-01" db="EMBL/GenBank/DDBJ databases">
        <title>Tautonia sociabilis, a novel thermotolerant planctomycete of Isosphaeraceae family, isolated from a 4000 m deep subterranean habitat.</title>
        <authorList>
            <person name="Kovaleva O.L."/>
            <person name="Elcheninov A.G."/>
            <person name="Van Heerden E."/>
            <person name="Toshchakov S.V."/>
            <person name="Novikov A."/>
            <person name="Bonch-Osmolovskaya E.A."/>
            <person name="Kublanov I.V."/>
        </authorList>
    </citation>
    <scope>NUCLEOTIDE SEQUENCE [LARGE SCALE GENOMIC DNA]</scope>
    <source>
        <strain evidence="3 4">GM2012</strain>
    </source>
</reference>
<evidence type="ECO:0000256" key="1">
    <source>
        <dbReference type="SAM" id="MobiDB-lite"/>
    </source>
</evidence>
<organism evidence="3 4">
    <name type="scientific">Tautonia sociabilis</name>
    <dbReference type="NCBI Taxonomy" id="2080755"/>
    <lineage>
        <taxon>Bacteria</taxon>
        <taxon>Pseudomonadati</taxon>
        <taxon>Planctomycetota</taxon>
        <taxon>Planctomycetia</taxon>
        <taxon>Isosphaerales</taxon>
        <taxon>Isosphaeraceae</taxon>
        <taxon>Tautonia</taxon>
    </lineage>
</organism>
<proteinExistence type="predicted"/>
<dbReference type="PROSITE" id="PS00455">
    <property type="entry name" value="AMP_BINDING"/>
    <property type="match status" value="1"/>
</dbReference>
<dbReference type="Pfam" id="PF00501">
    <property type="entry name" value="AMP-binding"/>
    <property type="match status" value="1"/>
</dbReference>
<name>A0A432MQY1_9BACT</name>
<evidence type="ECO:0000259" key="2">
    <source>
        <dbReference type="Pfam" id="PF00501"/>
    </source>
</evidence>
<comment type="caution">
    <text evidence="3">The sequence shown here is derived from an EMBL/GenBank/DDBJ whole genome shotgun (WGS) entry which is preliminary data.</text>
</comment>